<dbReference type="RefSeq" id="WP_319954428.1">
    <property type="nucleotide sequence ID" value="NZ_JAXAVX010000005.1"/>
</dbReference>
<organism evidence="1 2">
    <name type="scientific">Patulibacter brassicae</name>
    <dbReference type="NCBI Taxonomy" id="1705717"/>
    <lineage>
        <taxon>Bacteria</taxon>
        <taxon>Bacillati</taxon>
        <taxon>Actinomycetota</taxon>
        <taxon>Thermoleophilia</taxon>
        <taxon>Solirubrobacterales</taxon>
        <taxon>Patulibacteraceae</taxon>
        <taxon>Patulibacter</taxon>
    </lineage>
</organism>
<reference evidence="1 2" key="1">
    <citation type="submission" date="2023-11" db="EMBL/GenBank/DDBJ databases">
        <authorList>
            <person name="Xu M."/>
            <person name="Jiang T."/>
        </authorList>
    </citation>
    <scope>NUCLEOTIDE SEQUENCE [LARGE SCALE GENOMIC DNA]</scope>
    <source>
        <strain evidence="1 2">SD</strain>
    </source>
</reference>
<comment type="caution">
    <text evidence="1">The sequence shown here is derived from an EMBL/GenBank/DDBJ whole genome shotgun (WGS) entry which is preliminary data.</text>
</comment>
<gene>
    <name evidence="1" type="ORF">SK069_11750</name>
</gene>
<protein>
    <submittedName>
        <fullName evidence="1">Uncharacterized protein</fullName>
    </submittedName>
</protein>
<dbReference type="EMBL" id="JAXAVX010000005">
    <property type="protein sequence ID" value="MDX8152273.1"/>
    <property type="molecule type" value="Genomic_DNA"/>
</dbReference>
<name>A0ABU4VKE8_9ACTN</name>
<proteinExistence type="predicted"/>
<sequence>MGLRRADGRAGTPRRYTHVSANSGCVSLFVNGIPGTGLGYHGNMAGCKRGTLWLHTYVNNAKTDKRIQEGHENTCKNTTSCTVQEQIYTGSTKVITIYAHGINRTTGGNDTAWIAFGNVG</sequence>
<accession>A0ABU4VKE8</accession>
<evidence type="ECO:0000313" key="1">
    <source>
        <dbReference type="EMBL" id="MDX8152273.1"/>
    </source>
</evidence>
<evidence type="ECO:0000313" key="2">
    <source>
        <dbReference type="Proteomes" id="UP001277761"/>
    </source>
</evidence>
<dbReference type="Proteomes" id="UP001277761">
    <property type="component" value="Unassembled WGS sequence"/>
</dbReference>
<keyword evidence="2" id="KW-1185">Reference proteome</keyword>